<keyword evidence="1" id="KW-0472">Membrane</keyword>
<comment type="caution">
    <text evidence="2">The sequence shown here is derived from an EMBL/GenBank/DDBJ whole genome shotgun (WGS) entry which is preliminary data.</text>
</comment>
<gene>
    <name evidence="2" type="ORF">DFR68_107510</name>
</gene>
<feature type="transmembrane region" description="Helical" evidence="1">
    <location>
        <begin position="24"/>
        <end position="46"/>
    </location>
</feature>
<keyword evidence="3" id="KW-1185">Reference proteome</keyword>
<reference evidence="2 3" key="1">
    <citation type="submission" date="2018-07" db="EMBL/GenBank/DDBJ databases">
        <title>Genomic Encyclopedia of Type Strains, Phase IV (KMG-IV): sequencing the most valuable type-strain genomes for metagenomic binning, comparative biology and taxonomic classification.</title>
        <authorList>
            <person name="Goeker M."/>
        </authorList>
    </citation>
    <scope>NUCLEOTIDE SEQUENCE [LARGE SCALE GENOMIC DNA]</scope>
    <source>
        <strain evidence="2 3">DSM 44952</strain>
    </source>
</reference>
<evidence type="ECO:0000313" key="2">
    <source>
        <dbReference type="EMBL" id="RDI49382.1"/>
    </source>
</evidence>
<dbReference type="EMBL" id="QQAZ01000007">
    <property type="protein sequence ID" value="RDI49382.1"/>
    <property type="molecule type" value="Genomic_DNA"/>
</dbReference>
<proteinExistence type="predicted"/>
<dbReference type="AlphaFoldDB" id="A0A370H0V8"/>
<name>A0A370H0V8_9NOCA</name>
<evidence type="ECO:0000313" key="3">
    <source>
        <dbReference type="Proteomes" id="UP000255355"/>
    </source>
</evidence>
<dbReference type="RefSeq" id="WP_068032882.1">
    <property type="nucleotide sequence ID" value="NZ_QQAZ01000007.1"/>
</dbReference>
<keyword evidence="1" id="KW-1133">Transmembrane helix</keyword>
<evidence type="ECO:0000256" key="1">
    <source>
        <dbReference type="SAM" id="Phobius"/>
    </source>
</evidence>
<dbReference type="Proteomes" id="UP000255355">
    <property type="component" value="Unassembled WGS sequence"/>
</dbReference>
<accession>A0A370H0V8</accession>
<protein>
    <submittedName>
        <fullName evidence="2">Uncharacterized protein</fullName>
    </submittedName>
</protein>
<sequence length="74" mass="7708">MSKQSTWPEAAPEQRTATDRNRMIVVQVLLALGALAVVAAGCYALVAGALPEDSPSAPTIVPPSPILWTGVVPR</sequence>
<organism evidence="2 3">
    <name type="scientific">Nocardia mexicana</name>
    <dbReference type="NCBI Taxonomy" id="279262"/>
    <lineage>
        <taxon>Bacteria</taxon>
        <taxon>Bacillati</taxon>
        <taxon>Actinomycetota</taxon>
        <taxon>Actinomycetes</taxon>
        <taxon>Mycobacteriales</taxon>
        <taxon>Nocardiaceae</taxon>
        <taxon>Nocardia</taxon>
    </lineage>
</organism>
<keyword evidence="1" id="KW-0812">Transmembrane</keyword>
<dbReference type="STRING" id="1210089.GCA_001613165_08080"/>